<reference evidence="1" key="1">
    <citation type="submission" date="2023-04" db="EMBL/GenBank/DDBJ databases">
        <title>Black Yeasts Isolated from many extreme environments.</title>
        <authorList>
            <person name="Coleine C."/>
            <person name="Stajich J.E."/>
            <person name="Selbmann L."/>
        </authorList>
    </citation>
    <scope>NUCLEOTIDE SEQUENCE</scope>
    <source>
        <strain evidence="1">CCFEE 5312</strain>
    </source>
</reference>
<dbReference type="InterPro" id="IPR053157">
    <property type="entry name" value="Sterol_Uptake_Regulator"/>
</dbReference>
<comment type="caution">
    <text evidence="1">The sequence shown here is derived from an EMBL/GenBank/DDBJ whole genome shotgun (WGS) entry which is preliminary data.</text>
</comment>
<organism evidence="1 2">
    <name type="scientific">Extremus antarcticus</name>
    <dbReference type="NCBI Taxonomy" id="702011"/>
    <lineage>
        <taxon>Eukaryota</taxon>
        <taxon>Fungi</taxon>
        <taxon>Dikarya</taxon>
        <taxon>Ascomycota</taxon>
        <taxon>Pezizomycotina</taxon>
        <taxon>Dothideomycetes</taxon>
        <taxon>Dothideomycetidae</taxon>
        <taxon>Mycosphaerellales</taxon>
        <taxon>Extremaceae</taxon>
        <taxon>Extremus</taxon>
    </lineage>
</organism>
<sequence length="340" mass="38445">MRGFATPPGSISENDLGWSGSRRMLELELLHQWTTITYKSYCGTIVSEYYNWQVIIPRLALQHDYLLHGMLAMSALEIAAFTLDDEARVDEYVNVALEYHNTASSGLRRELSNVTPSNRQALFALSSILLILGLALPRFVLQRGEEGNMLDYIMTYLALLKGHRTIADMEANFRNKEPLVCNLSSYDDLPSPELQSEVHEVFQRLSALNEEMHGAVRSNSGLPELQAMSNHAACRRAIFYLEEDFANCRDDNTRSYCLGWPLRAGDDFVAALMAREPVALLTMMVWGVLLEQVRHGIWWAEGIGLRLVEDLSELIDTSEDDKLKVGVEWTRAQVGLDLMI</sequence>
<dbReference type="PANTHER" id="PTHR47784:SF10">
    <property type="entry name" value="TRANSCRIPTION FACTOR, PUTATIVE (AFU_ORTHOLOGUE AFUA_6G14150)-RELATED"/>
    <property type="match status" value="1"/>
</dbReference>
<proteinExistence type="predicted"/>
<keyword evidence="2" id="KW-1185">Reference proteome</keyword>
<dbReference type="PANTHER" id="PTHR47784">
    <property type="entry name" value="STEROL UPTAKE CONTROL PROTEIN 2"/>
    <property type="match status" value="1"/>
</dbReference>
<accession>A0AAJ0G5I7</accession>
<evidence type="ECO:0000313" key="1">
    <source>
        <dbReference type="EMBL" id="KAK3048081.1"/>
    </source>
</evidence>
<evidence type="ECO:0000313" key="2">
    <source>
        <dbReference type="Proteomes" id="UP001271007"/>
    </source>
</evidence>
<dbReference type="GO" id="GO:0001228">
    <property type="term" value="F:DNA-binding transcription activator activity, RNA polymerase II-specific"/>
    <property type="evidence" value="ECO:0007669"/>
    <property type="project" value="TreeGrafter"/>
</dbReference>
<dbReference type="EMBL" id="JAWDJX010000053">
    <property type="protein sequence ID" value="KAK3048081.1"/>
    <property type="molecule type" value="Genomic_DNA"/>
</dbReference>
<name>A0AAJ0G5I7_9PEZI</name>
<dbReference type="Proteomes" id="UP001271007">
    <property type="component" value="Unassembled WGS sequence"/>
</dbReference>
<protein>
    <submittedName>
        <fullName evidence="1">Uncharacterized protein</fullName>
    </submittedName>
</protein>
<gene>
    <name evidence="1" type="ORF">LTR09_010597</name>
</gene>
<dbReference type="AlphaFoldDB" id="A0AAJ0G5I7"/>